<dbReference type="PATRIC" id="fig|1125411.7.peg.184"/>
<dbReference type="Pfam" id="PF00171">
    <property type="entry name" value="Aldedh"/>
    <property type="match status" value="1"/>
</dbReference>
<dbReference type="RefSeq" id="WP_082344993.1">
    <property type="nucleotide sequence ID" value="NZ_CP006911.1"/>
</dbReference>
<accession>A0A0M4LE88</accession>
<dbReference type="CDD" id="cd07097">
    <property type="entry name" value="ALDH_KGSADH-YcbD"/>
    <property type="match status" value="1"/>
</dbReference>
<dbReference type="AlphaFoldDB" id="A0A0M4LE88"/>
<dbReference type="PROSITE" id="PS00687">
    <property type="entry name" value="ALDEHYDE_DEHYDR_GLU"/>
    <property type="match status" value="1"/>
</dbReference>
<comment type="catalytic activity">
    <reaction evidence="4">
        <text>an aldehyde + NAD(+) + H2O = a carboxylate + NADH + 2 H(+)</text>
        <dbReference type="Rhea" id="RHEA:16185"/>
        <dbReference type="ChEBI" id="CHEBI:15377"/>
        <dbReference type="ChEBI" id="CHEBI:15378"/>
        <dbReference type="ChEBI" id="CHEBI:17478"/>
        <dbReference type="ChEBI" id="CHEBI:29067"/>
        <dbReference type="ChEBI" id="CHEBI:57540"/>
        <dbReference type="ChEBI" id="CHEBI:57945"/>
        <dbReference type="EC" id="1.2.1.3"/>
    </reaction>
</comment>
<dbReference type="GO" id="GO:0004029">
    <property type="term" value="F:aldehyde dehydrogenase (NAD+) activity"/>
    <property type="evidence" value="ECO:0007669"/>
    <property type="project" value="UniProtKB-EC"/>
</dbReference>
<evidence type="ECO:0000313" key="8">
    <source>
        <dbReference type="EMBL" id="ALE01293.1"/>
    </source>
</evidence>
<dbReference type="STRING" id="1125411.W908_00935"/>
<dbReference type="KEGG" id="tsn:W908_00935"/>
<dbReference type="SUPFAM" id="SSF53720">
    <property type="entry name" value="ALDH-like"/>
    <property type="match status" value="1"/>
</dbReference>
<name>A0A0M4LE88_9GAMM</name>
<feature type="active site" evidence="5">
    <location>
        <position position="255"/>
    </location>
</feature>
<evidence type="ECO:0000313" key="9">
    <source>
        <dbReference type="Proteomes" id="UP000068905"/>
    </source>
</evidence>
<reference evidence="8 9" key="1">
    <citation type="journal article" date="2015" name="Genome Announc.">
        <title>Genome Sequence of 'Candidatus Thioglobus singularis' Strain PS1, a Mixotroph from the SUP05 Clade of Marine Gammaproteobacteria.</title>
        <authorList>
            <person name="Marshall K.T."/>
            <person name="Morris R.M."/>
        </authorList>
    </citation>
    <scope>NUCLEOTIDE SEQUENCE [LARGE SCALE GENOMIC DNA]</scope>
    <source>
        <strain evidence="8 9">PS1</strain>
    </source>
</reference>
<dbReference type="EMBL" id="CP006911">
    <property type="protein sequence ID" value="ALE01293.1"/>
    <property type="molecule type" value="Genomic_DNA"/>
</dbReference>
<dbReference type="PANTHER" id="PTHR42804">
    <property type="entry name" value="ALDEHYDE DEHYDROGENASE"/>
    <property type="match status" value="1"/>
</dbReference>
<dbReference type="InterPro" id="IPR016163">
    <property type="entry name" value="Ald_DH_C"/>
</dbReference>
<dbReference type="InterPro" id="IPR016161">
    <property type="entry name" value="Ald_DH/histidinol_DH"/>
</dbReference>
<dbReference type="FunFam" id="3.40.605.10:FF:000007">
    <property type="entry name" value="NAD/NADP-dependent betaine aldehyde dehydrogenase"/>
    <property type="match status" value="1"/>
</dbReference>
<dbReference type="Gene3D" id="3.40.605.10">
    <property type="entry name" value="Aldehyde Dehydrogenase, Chain A, domain 1"/>
    <property type="match status" value="1"/>
</dbReference>
<evidence type="ECO:0000256" key="1">
    <source>
        <dbReference type="ARBA" id="ARBA00009986"/>
    </source>
</evidence>
<proteinExistence type="inferred from homology"/>
<dbReference type="PROSITE" id="PS00070">
    <property type="entry name" value="ALDEHYDE_DEHYDR_CYS"/>
    <property type="match status" value="1"/>
</dbReference>
<dbReference type="OrthoDB" id="9812625at2"/>
<protein>
    <recommendedName>
        <fullName evidence="3">aldehyde dehydrogenase (NAD(+))</fullName>
        <ecNumber evidence="3">1.2.1.3</ecNumber>
    </recommendedName>
</protein>
<dbReference type="EC" id="1.2.1.3" evidence="3"/>
<dbReference type="InterPro" id="IPR015590">
    <property type="entry name" value="Aldehyde_DH_dom"/>
</dbReference>
<gene>
    <name evidence="8" type="ORF">W908_00935</name>
</gene>
<organism evidence="8 9">
    <name type="scientific">Candidatus Pseudothioglobus singularis PS1</name>
    <dbReference type="NCBI Taxonomy" id="1125411"/>
    <lineage>
        <taxon>Bacteria</taxon>
        <taxon>Pseudomonadati</taxon>
        <taxon>Pseudomonadota</taxon>
        <taxon>Gammaproteobacteria</taxon>
        <taxon>Candidatus Pseudothioglobaceae</taxon>
        <taxon>Candidatus Pseudothioglobus</taxon>
    </lineage>
</organism>
<keyword evidence="9" id="KW-1185">Reference proteome</keyword>
<dbReference type="Proteomes" id="UP000068905">
    <property type="component" value="Chromosome"/>
</dbReference>
<dbReference type="PANTHER" id="PTHR42804:SF1">
    <property type="entry name" value="ALDEHYDE DEHYDROGENASE-RELATED"/>
    <property type="match status" value="1"/>
</dbReference>
<evidence type="ECO:0000256" key="6">
    <source>
        <dbReference type="RuleBase" id="RU003345"/>
    </source>
</evidence>
<dbReference type="FunFam" id="3.40.309.10:FF:000012">
    <property type="entry name" value="Betaine aldehyde dehydrogenase"/>
    <property type="match status" value="1"/>
</dbReference>
<dbReference type="Gene3D" id="3.40.309.10">
    <property type="entry name" value="Aldehyde Dehydrogenase, Chain A, domain 2"/>
    <property type="match status" value="1"/>
</dbReference>
<dbReference type="InterPro" id="IPR016162">
    <property type="entry name" value="Ald_DH_N"/>
</dbReference>
<evidence type="ECO:0000259" key="7">
    <source>
        <dbReference type="Pfam" id="PF00171"/>
    </source>
</evidence>
<evidence type="ECO:0000256" key="5">
    <source>
        <dbReference type="PROSITE-ProRule" id="PRU10007"/>
    </source>
</evidence>
<comment type="similarity">
    <text evidence="1 6">Belongs to the aldehyde dehydrogenase family.</text>
</comment>
<sequence>MSNQITNEQDIKHNFIAGEWRSSSEYMQNINPSDTNDVIATYATATSNDVQDAVSAAVSALPLWSSSTSGERFDILDAIGSEIIQRKGELGDLLAREEGKTLKEAVAEAHRAGSLFKFFAAEVYRSESEGYRSLREGISLEIQREPIGVVAAITPWNFPLAIPAWKIAPALAYGNTVVFKPSELVCGSAWALAEIISRAGLPDGVFNLLMGQGTETGAALVEHPNVAGVSFTGSSVVGRKIGASVFARGGKMQLEMGGKNPLIVLDDADLEKAVEFAINGAFFSAGQRCTASSRLIVTENIHDSFIDAMSKRMELLRIGDARNPKTDIGPVVSEAQLKKNLEYLRIGLNDGAKHLMGGDQVEQTTPGWYLSPALFINAKSEMKICREEIFGPIAAVISVSDYDEALSVANDSEFGLSAGIVSNDRLIIDHFIDNIQAGMVQINLPTAGMDFHAPITGRKNSSFGPPEKSSYCREFFTNTKVIHANYGKRLNSKREGS</sequence>
<keyword evidence="2 6" id="KW-0560">Oxidoreductase</keyword>
<dbReference type="InterPro" id="IPR016160">
    <property type="entry name" value="Ald_DH_CS_CYS"/>
</dbReference>
<evidence type="ECO:0000256" key="2">
    <source>
        <dbReference type="ARBA" id="ARBA00023002"/>
    </source>
</evidence>
<dbReference type="InterPro" id="IPR029510">
    <property type="entry name" value="Ald_DH_CS_GLU"/>
</dbReference>
<evidence type="ECO:0000256" key="3">
    <source>
        <dbReference type="ARBA" id="ARBA00024226"/>
    </source>
</evidence>
<feature type="domain" description="Aldehyde dehydrogenase" evidence="7">
    <location>
        <begin position="21"/>
        <end position="482"/>
    </location>
</feature>
<evidence type="ECO:0000256" key="4">
    <source>
        <dbReference type="ARBA" id="ARBA00049194"/>
    </source>
</evidence>